<dbReference type="InterPro" id="IPR015131">
    <property type="entry name" value="Killer_tox_Kp4"/>
</dbReference>
<organism evidence="2 3">
    <name type="scientific">Purpureocillium takamizusanense</name>
    <dbReference type="NCBI Taxonomy" id="2060973"/>
    <lineage>
        <taxon>Eukaryota</taxon>
        <taxon>Fungi</taxon>
        <taxon>Dikarya</taxon>
        <taxon>Ascomycota</taxon>
        <taxon>Pezizomycotina</taxon>
        <taxon>Sordariomycetes</taxon>
        <taxon>Hypocreomycetidae</taxon>
        <taxon>Hypocreales</taxon>
        <taxon>Ophiocordycipitaceae</taxon>
        <taxon>Purpureocillium</taxon>
    </lineage>
</organism>
<dbReference type="InterPro" id="IPR011329">
    <property type="entry name" value="Killer_tox_Kp4/SMK"/>
</dbReference>
<evidence type="ECO:0000313" key="3">
    <source>
        <dbReference type="Proteomes" id="UP000829364"/>
    </source>
</evidence>
<dbReference type="Gene3D" id="3.30.430.10">
    <property type="entry name" value="Killer Toxin P4, subunit A"/>
    <property type="match status" value="1"/>
</dbReference>
<dbReference type="EMBL" id="CP086357">
    <property type="protein sequence ID" value="UNI18796.1"/>
    <property type="molecule type" value="Genomic_DNA"/>
</dbReference>
<evidence type="ECO:0000259" key="1">
    <source>
        <dbReference type="Pfam" id="PF09044"/>
    </source>
</evidence>
<dbReference type="AlphaFoldDB" id="A0A9Q8QH58"/>
<reference evidence="2" key="1">
    <citation type="submission" date="2021-11" db="EMBL/GenBank/DDBJ databases">
        <title>Purpureocillium_takamizusanense_genome.</title>
        <authorList>
            <person name="Nguyen N.-H."/>
        </authorList>
    </citation>
    <scope>NUCLEOTIDE SEQUENCE</scope>
    <source>
        <strain evidence="2">PT3</strain>
    </source>
</reference>
<dbReference type="KEGG" id="ptkz:JDV02_005045"/>
<feature type="domain" description="Killer toxin Kp4" evidence="1">
    <location>
        <begin position="36"/>
        <end position="148"/>
    </location>
</feature>
<dbReference type="SUPFAM" id="SSF55221">
    <property type="entry name" value="Yeast killer toxins"/>
    <property type="match status" value="1"/>
</dbReference>
<dbReference type="Proteomes" id="UP000829364">
    <property type="component" value="Chromosome 4"/>
</dbReference>
<keyword evidence="3" id="KW-1185">Reference proteome</keyword>
<dbReference type="OrthoDB" id="10311156at2759"/>
<protein>
    <recommendedName>
        <fullName evidence="1">Killer toxin Kp4 domain-containing protein</fullName>
    </recommendedName>
</protein>
<evidence type="ECO:0000313" key="2">
    <source>
        <dbReference type="EMBL" id="UNI18796.1"/>
    </source>
</evidence>
<name>A0A9Q8QH58_9HYPO</name>
<dbReference type="Pfam" id="PF09044">
    <property type="entry name" value="Kp4"/>
    <property type="match status" value="1"/>
</dbReference>
<dbReference type="GeneID" id="72066995"/>
<dbReference type="RefSeq" id="XP_047842277.1">
    <property type="nucleotide sequence ID" value="XM_047986297.1"/>
</dbReference>
<sequence length="160" mass="17237">MPHAAAAASISLPSSGWQPPPAAAAVSMSLRDDSWACSGDSAMCEMSVTAHDIDKGRWSVFEMIRDNVRGHDDRDVYTNGKHIACVKYSQGPGGFCLFFEGVKKGSGTMAQVHSLLNELEKKSCSKCAWIRVSPDDPQDKGVLKLDYVGKVDCDPSCGPR</sequence>
<proteinExistence type="predicted"/>
<gene>
    <name evidence="2" type="ORF">JDV02_005045</name>
</gene>
<accession>A0A9Q8QH58</accession>
<dbReference type="GO" id="GO:0005576">
    <property type="term" value="C:extracellular region"/>
    <property type="evidence" value="ECO:0007669"/>
    <property type="project" value="InterPro"/>
</dbReference>